<evidence type="ECO:0000313" key="1">
    <source>
        <dbReference type="EMBL" id="TNN10523.1"/>
    </source>
</evidence>
<evidence type="ECO:0000313" key="2">
    <source>
        <dbReference type="Proteomes" id="UP000311919"/>
    </source>
</evidence>
<sequence>QCCLCFADPCPYICIGSSLFIDDAPQECCPCFADPCPHICIGSSLFIDDAPQ</sequence>
<name>A0A4Z2D1Z8_SCHJA</name>
<organism evidence="1 2">
    <name type="scientific">Schistosoma japonicum</name>
    <name type="common">Blood fluke</name>
    <dbReference type="NCBI Taxonomy" id="6182"/>
    <lineage>
        <taxon>Eukaryota</taxon>
        <taxon>Metazoa</taxon>
        <taxon>Spiralia</taxon>
        <taxon>Lophotrochozoa</taxon>
        <taxon>Platyhelminthes</taxon>
        <taxon>Trematoda</taxon>
        <taxon>Digenea</taxon>
        <taxon>Strigeidida</taxon>
        <taxon>Schistosomatoidea</taxon>
        <taxon>Schistosomatidae</taxon>
        <taxon>Schistosoma</taxon>
    </lineage>
</organism>
<dbReference type="Proteomes" id="UP000311919">
    <property type="component" value="Unassembled WGS sequence"/>
</dbReference>
<feature type="non-terminal residue" evidence="1">
    <location>
        <position position="1"/>
    </location>
</feature>
<protein>
    <submittedName>
        <fullName evidence="1">Uncharacterized protein</fullName>
    </submittedName>
</protein>
<comment type="caution">
    <text evidence="1">The sequence shown here is derived from an EMBL/GenBank/DDBJ whole genome shotgun (WGS) entry which is preliminary data.</text>
</comment>
<reference evidence="1 2" key="1">
    <citation type="submission" date="2019-03" db="EMBL/GenBank/DDBJ databases">
        <title>An improved genome assembly of the fluke Schistosoma japonicum.</title>
        <authorList>
            <person name="Hu W."/>
            <person name="Luo F."/>
            <person name="Yin M."/>
            <person name="Mo X."/>
            <person name="Sun C."/>
            <person name="Wu Q."/>
            <person name="Zhu B."/>
            <person name="Xiang M."/>
            <person name="Wang J."/>
            <person name="Wang Y."/>
            <person name="Zhang T."/>
            <person name="Xu B."/>
            <person name="Zheng H."/>
            <person name="Feng Z."/>
        </authorList>
    </citation>
    <scope>NUCLEOTIDE SEQUENCE [LARGE SCALE GENOMIC DNA]</scope>
    <source>
        <strain evidence="1">HuSjv2</strain>
        <tissue evidence="1">Worms</tissue>
    </source>
</reference>
<proteinExistence type="predicted"/>
<accession>A0A4Z2D1Z8</accession>
<feature type="non-terminal residue" evidence="1">
    <location>
        <position position="52"/>
    </location>
</feature>
<dbReference type="EMBL" id="SKCS01000355">
    <property type="protein sequence ID" value="TNN10523.1"/>
    <property type="molecule type" value="Genomic_DNA"/>
</dbReference>
<gene>
    <name evidence="1" type="ORF">EWB00_005292</name>
</gene>
<keyword evidence="2" id="KW-1185">Reference proteome</keyword>
<dbReference type="AlphaFoldDB" id="A0A4Z2D1Z8"/>